<protein>
    <submittedName>
        <fullName evidence="1">(northern house mosquito) hypothetical protein</fullName>
    </submittedName>
</protein>
<proteinExistence type="predicted"/>
<sequence>MMVCLKQTPNGFRSRTTLKRNSSSLSVTSRTVPKRASTITLSSNRGIWPAAWTCTSPRASRKSCAFNRPVQKSPKSTSNIRCCSTGPKWKVAASSSTSATWSC</sequence>
<dbReference type="EMBL" id="HBUE01197359">
    <property type="protein sequence ID" value="CAG6528306.1"/>
    <property type="molecule type" value="Transcribed_RNA"/>
</dbReference>
<accession>A0A8D8MGM7</accession>
<dbReference type="EMBL" id="HBUE01078913">
    <property type="protein sequence ID" value="CAG6476616.1"/>
    <property type="molecule type" value="Transcribed_RNA"/>
</dbReference>
<dbReference type="EMBL" id="HBUE01303387">
    <property type="protein sequence ID" value="CAG6580040.1"/>
    <property type="molecule type" value="Transcribed_RNA"/>
</dbReference>
<dbReference type="EMBL" id="HBUE01078912">
    <property type="protein sequence ID" value="CAG6476614.1"/>
    <property type="molecule type" value="Transcribed_RNA"/>
</dbReference>
<organism evidence="1">
    <name type="scientific">Culex pipiens</name>
    <name type="common">House mosquito</name>
    <dbReference type="NCBI Taxonomy" id="7175"/>
    <lineage>
        <taxon>Eukaryota</taxon>
        <taxon>Metazoa</taxon>
        <taxon>Ecdysozoa</taxon>
        <taxon>Arthropoda</taxon>
        <taxon>Hexapoda</taxon>
        <taxon>Insecta</taxon>
        <taxon>Pterygota</taxon>
        <taxon>Neoptera</taxon>
        <taxon>Endopterygota</taxon>
        <taxon>Diptera</taxon>
        <taxon>Nematocera</taxon>
        <taxon>Culicoidea</taxon>
        <taxon>Culicidae</taxon>
        <taxon>Culicinae</taxon>
        <taxon>Culicini</taxon>
        <taxon>Culex</taxon>
        <taxon>Culex</taxon>
    </lineage>
</organism>
<dbReference type="AlphaFoldDB" id="A0A8D8MGM7"/>
<dbReference type="EMBL" id="HBUE01303388">
    <property type="protein sequence ID" value="CAG6580042.1"/>
    <property type="molecule type" value="Transcribed_RNA"/>
</dbReference>
<name>A0A8D8MGM7_CULPI</name>
<dbReference type="EMBL" id="HBUE01197360">
    <property type="protein sequence ID" value="CAG6528308.1"/>
    <property type="molecule type" value="Transcribed_RNA"/>
</dbReference>
<reference evidence="1" key="1">
    <citation type="submission" date="2021-05" db="EMBL/GenBank/DDBJ databases">
        <authorList>
            <person name="Alioto T."/>
            <person name="Alioto T."/>
            <person name="Gomez Garrido J."/>
        </authorList>
    </citation>
    <scope>NUCLEOTIDE SEQUENCE</scope>
</reference>
<evidence type="ECO:0000313" key="1">
    <source>
        <dbReference type="EMBL" id="CAG6528308.1"/>
    </source>
</evidence>